<dbReference type="AlphaFoldDB" id="A0A2G8JRV4"/>
<evidence type="ECO:0000256" key="1">
    <source>
        <dbReference type="SAM" id="Coils"/>
    </source>
</evidence>
<dbReference type="STRING" id="307972.A0A2G8JRV4"/>
<evidence type="ECO:0000313" key="3">
    <source>
        <dbReference type="Proteomes" id="UP000230750"/>
    </source>
</evidence>
<keyword evidence="1" id="KW-0175">Coiled coil</keyword>
<feature type="coiled-coil region" evidence="1">
    <location>
        <begin position="179"/>
        <end position="262"/>
    </location>
</feature>
<organism evidence="2 3">
    <name type="scientific">Stichopus japonicus</name>
    <name type="common">Sea cucumber</name>
    <dbReference type="NCBI Taxonomy" id="307972"/>
    <lineage>
        <taxon>Eukaryota</taxon>
        <taxon>Metazoa</taxon>
        <taxon>Echinodermata</taxon>
        <taxon>Eleutherozoa</taxon>
        <taxon>Echinozoa</taxon>
        <taxon>Holothuroidea</taxon>
        <taxon>Aspidochirotacea</taxon>
        <taxon>Aspidochirotida</taxon>
        <taxon>Stichopodidae</taxon>
        <taxon>Apostichopus</taxon>
    </lineage>
</organism>
<keyword evidence="3" id="KW-1185">Reference proteome</keyword>
<dbReference type="SUPFAM" id="SSF58104">
    <property type="entry name" value="Methyl-accepting chemotaxis protein (MCP) signaling domain"/>
    <property type="match status" value="1"/>
</dbReference>
<dbReference type="PANTHER" id="PTHR37917">
    <property type="entry name" value="PROTEIN CBG03580"/>
    <property type="match status" value="1"/>
</dbReference>
<name>A0A2G8JRV4_STIJA</name>
<dbReference type="PANTHER" id="PTHR37917:SF9">
    <property type="entry name" value="RHOPTRY PROTEIN"/>
    <property type="match status" value="1"/>
</dbReference>
<evidence type="ECO:0000313" key="2">
    <source>
        <dbReference type="EMBL" id="PIK38501.1"/>
    </source>
</evidence>
<comment type="caution">
    <text evidence="2">The sequence shown here is derived from an EMBL/GenBank/DDBJ whole genome shotgun (WGS) entry which is preliminary data.</text>
</comment>
<dbReference type="Gene3D" id="1.10.287.950">
    <property type="entry name" value="Methyl-accepting chemotaxis protein"/>
    <property type="match status" value="1"/>
</dbReference>
<dbReference type="Proteomes" id="UP000230750">
    <property type="component" value="Unassembled WGS sequence"/>
</dbReference>
<proteinExistence type="predicted"/>
<dbReference type="EMBL" id="MRZV01001351">
    <property type="protein sequence ID" value="PIK38501.1"/>
    <property type="molecule type" value="Genomic_DNA"/>
</dbReference>
<accession>A0A2G8JRV4</accession>
<gene>
    <name evidence="2" type="ORF">BSL78_24658</name>
</gene>
<sequence length="364" mass="39938">MDTSQGSSSLTSNCSRLGMKDGVSATLPYMSPSTSSTSNTNIPRIDLNLIDSRLGKETTEATTCFSNHINVTTYHSTKELTMPNPCTGNCPPNLDEVSKVTDSRPGETNTVIEKETKLLKLKQTDDESHVMESTLEGINAATERINAATEGINAATEGIKATTEEIKTNTEEIKTTTEIKATTEEVKATTEEIKTTTEKIKTTTEEINVTTEEIKTTTEGIKATTEGIKATTEEINATTEEIKATTEEIKATTEEIEDQMADGMVDPSPKQLIKPEENKQGCEEADQSSSPMDLPMTQAGCTVTDNGCLIQLFTETVNPDMTEVNDWSFPSTDQERIRAAVFLHFWSRVLLDVWNEVWGRLSNL</sequence>
<protein>
    <submittedName>
        <fullName evidence="2">Uncharacterized protein</fullName>
    </submittedName>
</protein>
<reference evidence="2 3" key="1">
    <citation type="journal article" date="2017" name="PLoS Biol.">
        <title>The sea cucumber genome provides insights into morphological evolution and visceral regeneration.</title>
        <authorList>
            <person name="Zhang X."/>
            <person name="Sun L."/>
            <person name="Yuan J."/>
            <person name="Sun Y."/>
            <person name="Gao Y."/>
            <person name="Zhang L."/>
            <person name="Li S."/>
            <person name="Dai H."/>
            <person name="Hamel J.F."/>
            <person name="Liu C."/>
            <person name="Yu Y."/>
            <person name="Liu S."/>
            <person name="Lin W."/>
            <person name="Guo K."/>
            <person name="Jin S."/>
            <person name="Xu P."/>
            <person name="Storey K.B."/>
            <person name="Huan P."/>
            <person name="Zhang T."/>
            <person name="Zhou Y."/>
            <person name="Zhang J."/>
            <person name="Lin C."/>
            <person name="Li X."/>
            <person name="Xing L."/>
            <person name="Huo D."/>
            <person name="Sun M."/>
            <person name="Wang L."/>
            <person name="Mercier A."/>
            <person name="Li F."/>
            <person name="Yang H."/>
            <person name="Xiang J."/>
        </authorList>
    </citation>
    <scope>NUCLEOTIDE SEQUENCE [LARGE SCALE GENOMIC DNA]</scope>
    <source>
        <strain evidence="2">Shaxun</strain>
        <tissue evidence="2">Muscle</tissue>
    </source>
</reference>